<dbReference type="EMBL" id="FNZN01000003">
    <property type="protein sequence ID" value="SEL34224.1"/>
    <property type="molecule type" value="Genomic_DNA"/>
</dbReference>
<dbReference type="SUPFAM" id="SSF52266">
    <property type="entry name" value="SGNH hydrolase"/>
    <property type="match status" value="1"/>
</dbReference>
<dbReference type="PANTHER" id="PTHR30383:SF5">
    <property type="entry name" value="SGNH HYDROLASE-TYPE ESTERASE DOMAIN-CONTAINING PROTEIN"/>
    <property type="match status" value="1"/>
</dbReference>
<organism evidence="2 3">
    <name type="scientific">Maribacter orientalis</name>
    <dbReference type="NCBI Taxonomy" id="228957"/>
    <lineage>
        <taxon>Bacteria</taxon>
        <taxon>Pseudomonadati</taxon>
        <taxon>Bacteroidota</taxon>
        <taxon>Flavobacteriia</taxon>
        <taxon>Flavobacteriales</taxon>
        <taxon>Flavobacteriaceae</taxon>
        <taxon>Maribacter</taxon>
    </lineage>
</organism>
<proteinExistence type="predicted"/>
<reference evidence="3" key="1">
    <citation type="submission" date="2016-10" db="EMBL/GenBank/DDBJ databases">
        <authorList>
            <person name="Varghese N."/>
            <person name="Submissions S."/>
        </authorList>
    </citation>
    <scope>NUCLEOTIDE SEQUENCE [LARGE SCALE GENOMIC DNA]</scope>
    <source>
        <strain evidence="3">DSM 16471</strain>
    </source>
</reference>
<protein>
    <submittedName>
        <fullName evidence="2">Lysophospholipase L1</fullName>
    </submittedName>
</protein>
<dbReference type="InterPro" id="IPR013830">
    <property type="entry name" value="SGNH_hydro"/>
</dbReference>
<dbReference type="CDD" id="cd04502">
    <property type="entry name" value="SGNH_hydrolase_like_7"/>
    <property type="match status" value="1"/>
</dbReference>
<name>A0A1H7PFM5_9FLAO</name>
<keyword evidence="3" id="KW-1185">Reference proteome</keyword>
<dbReference type="OrthoDB" id="9790057at2"/>
<dbReference type="AlphaFoldDB" id="A0A1H7PFM5"/>
<dbReference type="PANTHER" id="PTHR30383">
    <property type="entry name" value="THIOESTERASE 1/PROTEASE 1/LYSOPHOSPHOLIPASE L1"/>
    <property type="match status" value="1"/>
</dbReference>
<dbReference type="RefSeq" id="WP_091622913.1">
    <property type="nucleotide sequence ID" value="NZ_FNZN01000003.1"/>
</dbReference>
<dbReference type="InterPro" id="IPR051532">
    <property type="entry name" value="Ester_Hydrolysis_Enzymes"/>
</dbReference>
<evidence type="ECO:0000259" key="1">
    <source>
        <dbReference type="Pfam" id="PF13472"/>
    </source>
</evidence>
<sequence>MQHKNHYSTELKIGKLFLLYFCLTLSSFYCSAQSEITFSNEVNAITAKYDTIWDTNRETIVFTGSSSVRLWKKLEEEFPDHQILNSGFGGSQASDLLYFIDELVLSYNPKKVFIYEGDNDLWAKKRPNQVLDTTEDIIRRIKANSPSTQIILIAAKPSISRWEIRRKYKKLNRKFERLAKKDIQLDFVDVWHPMLNNRKLITDIFIEDGLHMNQKGYDIWYEAMKNFVNNP</sequence>
<evidence type="ECO:0000313" key="3">
    <source>
        <dbReference type="Proteomes" id="UP000198990"/>
    </source>
</evidence>
<dbReference type="STRING" id="228957.SAMN04488008_103429"/>
<dbReference type="Pfam" id="PF13472">
    <property type="entry name" value="Lipase_GDSL_2"/>
    <property type="match status" value="1"/>
</dbReference>
<dbReference type="InterPro" id="IPR036514">
    <property type="entry name" value="SGNH_hydro_sf"/>
</dbReference>
<gene>
    <name evidence="2" type="ORF">SAMN04488008_103429</name>
</gene>
<dbReference type="Proteomes" id="UP000198990">
    <property type="component" value="Unassembled WGS sequence"/>
</dbReference>
<accession>A0A1H7PFM5</accession>
<evidence type="ECO:0000313" key="2">
    <source>
        <dbReference type="EMBL" id="SEL34224.1"/>
    </source>
</evidence>
<feature type="domain" description="SGNH hydrolase-type esterase" evidence="1">
    <location>
        <begin position="67"/>
        <end position="219"/>
    </location>
</feature>
<dbReference type="GO" id="GO:0004622">
    <property type="term" value="F:phosphatidylcholine lysophospholipase activity"/>
    <property type="evidence" value="ECO:0007669"/>
    <property type="project" value="TreeGrafter"/>
</dbReference>
<dbReference type="Gene3D" id="3.40.50.1110">
    <property type="entry name" value="SGNH hydrolase"/>
    <property type="match status" value="1"/>
</dbReference>